<evidence type="ECO:0000313" key="1">
    <source>
        <dbReference type="EMBL" id="KAG9228419.1"/>
    </source>
</evidence>
<dbReference type="EMBL" id="MU251947">
    <property type="protein sequence ID" value="KAG9228419.1"/>
    <property type="molecule type" value="Genomic_DNA"/>
</dbReference>
<proteinExistence type="predicted"/>
<organism evidence="1 2">
    <name type="scientific">Amylocarpus encephaloides</name>
    <dbReference type="NCBI Taxonomy" id="45428"/>
    <lineage>
        <taxon>Eukaryota</taxon>
        <taxon>Fungi</taxon>
        <taxon>Dikarya</taxon>
        <taxon>Ascomycota</taxon>
        <taxon>Pezizomycotina</taxon>
        <taxon>Leotiomycetes</taxon>
        <taxon>Helotiales</taxon>
        <taxon>Helotiales incertae sedis</taxon>
        <taxon>Amylocarpus</taxon>
    </lineage>
</organism>
<name>A0A9P8BZI0_9HELO</name>
<keyword evidence="2" id="KW-1185">Reference proteome</keyword>
<sequence>MVQEAMLHDCIYGFYRHQSLWGKKSIGESSPEMTKLVWDKKIQHIDHLRNNQVAAILYSLDADILVEVQLHGMSTTDILPVDVTDVFYHNRHLSELLKPIDPQEASYTTSHHAHSTWRQHFYKARSHILLFGLAKTGSLTRVMYGHRSWNSPGTSCYLNIVNTPLEKVTTKAKKSLRKFLQQTQLPQVQTVFTVQYEEPWNRRKDDSRDRIEKIIKLCKIGDLGNFFDVAISTPGYEPFIHLALKNTLGVLVFPHFEADVTKFGSLTDTIMDEPMWMNYKQTADETWKGAHGEDD</sequence>
<comment type="caution">
    <text evidence="1">The sequence shown here is derived from an EMBL/GenBank/DDBJ whole genome shotgun (WGS) entry which is preliminary data.</text>
</comment>
<accession>A0A9P8BZI0</accession>
<gene>
    <name evidence="1" type="ORF">BJ875DRAFT_489885</name>
</gene>
<dbReference type="AlphaFoldDB" id="A0A9P8BZI0"/>
<reference evidence="1" key="1">
    <citation type="journal article" date="2021" name="IMA Fungus">
        <title>Genomic characterization of three marine fungi, including Emericellopsis atlantica sp. nov. with signatures of a generalist lifestyle and marine biomass degradation.</title>
        <authorList>
            <person name="Hagestad O.C."/>
            <person name="Hou L."/>
            <person name="Andersen J.H."/>
            <person name="Hansen E.H."/>
            <person name="Altermark B."/>
            <person name="Li C."/>
            <person name="Kuhnert E."/>
            <person name="Cox R.J."/>
            <person name="Crous P.W."/>
            <person name="Spatafora J.W."/>
            <person name="Lail K."/>
            <person name="Amirebrahimi M."/>
            <person name="Lipzen A."/>
            <person name="Pangilinan J."/>
            <person name="Andreopoulos W."/>
            <person name="Hayes R.D."/>
            <person name="Ng V."/>
            <person name="Grigoriev I.V."/>
            <person name="Jackson S.A."/>
            <person name="Sutton T.D.S."/>
            <person name="Dobson A.D.W."/>
            <person name="Rama T."/>
        </authorList>
    </citation>
    <scope>NUCLEOTIDE SEQUENCE</scope>
    <source>
        <strain evidence="1">TRa018bII</strain>
    </source>
</reference>
<dbReference type="OrthoDB" id="3525816at2759"/>
<protein>
    <submittedName>
        <fullName evidence="1">Uncharacterized protein</fullName>
    </submittedName>
</protein>
<evidence type="ECO:0000313" key="2">
    <source>
        <dbReference type="Proteomes" id="UP000824998"/>
    </source>
</evidence>
<dbReference type="Proteomes" id="UP000824998">
    <property type="component" value="Unassembled WGS sequence"/>
</dbReference>